<reference evidence="7 8" key="1">
    <citation type="submission" date="2018-03" db="EMBL/GenBank/DDBJ databases">
        <title>The draft genome of Sphingosinicella sp. GL-C-18.</title>
        <authorList>
            <person name="Liu L."/>
            <person name="Li L."/>
            <person name="Liang L."/>
            <person name="Zhang X."/>
            <person name="Wang T."/>
        </authorList>
    </citation>
    <scope>NUCLEOTIDE SEQUENCE [LARGE SCALE GENOMIC DNA]</scope>
    <source>
        <strain evidence="7 8">GL-C-18</strain>
    </source>
</reference>
<dbReference type="InterPro" id="IPR009056">
    <property type="entry name" value="Cyt_c-like_dom"/>
</dbReference>
<keyword evidence="8" id="KW-1185">Reference proteome</keyword>
<protein>
    <recommendedName>
        <fullName evidence="6">Cytochrome c domain-containing protein</fullName>
    </recommendedName>
</protein>
<dbReference type="SUPFAM" id="SSF46626">
    <property type="entry name" value="Cytochrome c"/>
    <property type="match status" value="1"/>
</dbReference>
<gene>
    <name evidence="7" type="ORF">C7I55_21955</name>
</gene>
<organism evidence="7 8">
    <name type="scientific">Allosphingosinicella deserti</name>
    <dbReference type="NCBI Taxonomy" id="2116704"/>
    <lineage>
        <taxon>Bacteria</taxon>
        <taxon>Pseudomonadati</taxon>
        <taxon>Pseudomonadota</taxon>
        <taxon>Alphaproteobacteria</taxon>
        <taxon>Sphingomonadales</taxon>
        <taxon>Sphingomonadaceae</taxon>
        <taxon>Allosphingosinicella</taxon>
    </lineage>
</organism>
<feature type="region of interest" description="Disordered" evidence="5">
    <location>
        <begin position="1"/>
        <end position="23"/>
    </location>
</feature>
<dbReference type="GO" id="GO:0020037">
    <property type="term" value="F:heme binding"/>
    <property type="evidence" value="ECO:0007669"/>
    <property type="project" value="InterPro"/>
</dbReference>
<evidence type="ECO:0000256" key="1">
    <source>
        <dbReference type="ARBA" id="ARBA00022617"/>
    </source>
</evidence>
<dbReference type="EMBL" id="PXYI01000008">
    <property type="protein sequence ID" value="PSJ37723.1"/>
    <property type="molecule type" value="Genomic_DNA"/>
</dbReference>
<dbReference type="Pfam" id="PF21419">
    <property type="entry name" value="RoxA-like_Cyt-c"/>
    <property type="match status" value="1"/>
</dbReference>
<dbReference type="GO" id="GO:0046872">
    <property type="term" value="F:metal ion binding"/>
    <property type="evidence" value="ECO:0007669"/>
    <property type="project" value="UniProtKB-KW"/>
</dbReference>
<comment type="caution">
    <text evidence="7">The sequence shown here is derived from an EMBL/GenBank/DDBJ whole genome shotgun (WGS) entry which is preliminary data.</text>
</comment>
<dbReference type="PANTHER" id="PTHR30600:SF9">
    <property type="entry name" value="BLR7738 PROTEIN"/>
    <property type="match status" value="1"/>
</dbReference>
<dbReference type="PROSITE" id="PS51007">
    <property type="entry name" value="CYTC"/>
    <property type="match status" value="1"/>
</dbReference>
<evidence type="ECO:0000256" key="4">
    <source>
        <dbReference type="PROSITE-ProRule" id="PRU00433"/>
    </source>
</evidence>
<dbReference type="NCBIfam" id="NF040606">
    <property type="entry name" value="CytoC_perox"/>
    <property type="match status" value="1"/>
</dbReference>
<feature type="domain" description="Cytochrome c" evidence="6">
    <location>
        <begin position="346"/>
        <end position="595"/>
    </location>
</feature>
<dbReference type="InterPro" id="IPR036909">
    <property type="entry name" value="Cyt_c-like_dom_sf"/>
</dbReference>
<dbReference type="PANTHER" id="PTHR30600">
    <property type="entry name" value="CYTOCHROME C PEROXIDASE-RELATED"/>
    <property type="match status" value="1"/>
</dbReference>
<sequence>MLAGTVACKPNGKPLPPGPDYTDSGWTEAGRTKWYEATQGSRLMPFEWFNALEQADSERPFRDDANLESFRFLTRKDALPAGFAVDKQSDEGFTFSKLRWYEGQPKDEPWIGLNCSACHTAQLSYQGQTHVVDGGPSLLDFQSFIEALDRSLTATRTDPAKFDRFAKKVLKSDTPANRVMLTQALDALIKWQATIDRMNNGGEAQAPIRYGFARLDAFGHIFNKVALLADAPGQTANRSDAPVSYPFLWDIYRQDRLQWNGIVSSGRIGLGGDRYVDFGAIGRNAGEVIGVFGDVIVRPVPKMGGFPSSLNVTNLDWLEVQLRHAKAPKWPESFNDAAITPAQRQTMVASGRDLFDQLNCEACHITPPAGDSVYKVAMTPLQPSGAQAVNNTDPWMACNALTYTAKTGRLQGRKDGYISGTPLPPEAPLATMLATTVKGALLAKWKEIAEIVATTFIGVRLPPEIELAIEDEDEARLEKCFRANVPATGNAVPPFAYKGRPLDGIWATAPFLHNGSVPSLFDLMRAPADRPKTFQLGTREYDVVNVGYRQDAAAPGNSFRFDTSLRGNSNSGHVYGVDKLNDDQRRALVEYLKTL</sequence>
<keyword evidence="3 4" id="KW-0408">Iron</keyword>
<keyword evidence="2 4" id="KW-0479">Metal-binding</keyword>
<dbReference type="Proteomes" id="UP000241167">
    <property type="component" value="Unassembled WGS sequence"/>
</dbReference>
<dbReference type="InterPro" id="IPR051395">
    <property type="entry name" value="Cytochrome_c_Peroxidase/MauG"/>
</dbReference>
<evidence type="ECO:0000256" key="3">
    <source>
        <dbReference type="ARBA" id="ARBA00023004"/>
    </source>
</evidence>
<evidence type="ECO:0000259" key="6">
    <source>
        <dbReference type="PROSITE" id="PS51007"/>
    </source>
</evidence>
<dbReference type="Gene3D" id="1.10.760.10">
    <property type="entry name" value="Cytochrome c-like domain"/>
    <property type="match status" value="1"/>
</dbReference>
<evidence type="ECO:0000313" key="7">
    <source>
        <dbReference type="EMBL" id="PSJ37723.1"/>
    </source>
</evidence>
<keyword evidence="1 4" id="KW-0349">Heme</keyword>
<dbReference type="InterPro" id="IPR047758">
    <property type="entry name" value="CytoC_perox"/>
</dbReference>
<name>A0A2P7QIC6_9SPHN</name>
<accession>A0A2P7QIC6</accession>
<evidence type="ECO:0000313" key="8">
    <source>
        <dbReference type="Proteomes" id="UP000241167"/>
    </source>
</evidence>
<evidence type="ECO:0000256" key="5">
    <source>
        <dbReference type="SAM" id="MobiDB-lite"/>
    </source>
</evidence>
<proteinExistence type="predicted"/>
<dbReference type="AlphaFoldDB" id="A0A2P7QIC6"/>
<evidence type="ECO:0000256" key="2">
    <source>
        <dbReference type="ARBA" id="ARBA00022723"/>
    </source>
</evidence>
<dbReference type="GO" id="GO:0004130">
    <property type="term" value="F:cytochrome-c peroxidase activity"/>
    <property type="evidence" value="ECO:0007669"/>
    <property type="project" value="TreeGrafter"/>
</dbReference>
<dbReference type="GO" id="GO:0009055">
    <property type="term" value="F:electron transfer activity"/>
    <property type="evidence" value="ECO:0007669"/>
    <property type="project" value="InterPro"/>
</dbReference>